<organism evidence="1 2">
    <name type="scientific">Paenibacillus dendritiformis C454</name>
    <dbReference type="NCBI Taxonomy" id="1131935"/>
    <lineage>
        <taxon>Bacteria</taxon>
        <taxon>Bacillati</taxon>
        <taxon>Bacillota</taxon>
        <taxon>Bacilli</taxon>
        <taxon>Bacillales</taxon>
        <taxon>Paenibacillaceae</taxon>
        <taxon>Paenibacillus</taxon>
    </lineage>
</organism>
<gene>
    <name evidence="1" type="ORF">PDENDC454_26343</name>
</gene>
<comment type="caution">
    <text evidence="1">The sequence shown here is derived from an EMBL/GenBank/DDBJ whole genome shotgun (WGS) entry which is preliminary data.</text>
</comment>
<name>H3SNW2_9BACL</name>
<reference evidence="1 2" key="1">
    <citation type="journal article" date="2012" name="J. Bacteriol.">
        <title>Genome Sequence of the Pattern-Forming Social Bacterium Paenibacillus dendritiformis C454 Chiral Morphotype.</title>
        <authorList>
            <person name="Sirota-Madi A."/>
            <person name="Olender T."/>
            <person name="Helman Y."/>
            <person name="Brainis I."/>
            <person name="Finkelshtein A."/>
            <person name="Roth D."/>
            <person name="Hagai E."/>
            <person name="Leshkowitz D."/>
            <person name="Brodsky L."/>
            <person name="Galatenko V."/>
            <person name="Nikolaev V."/>
            <person name="Gutnick D.L."/>
            <person name="Lancet D."/>
            <person name="Ben-Jacob E."/>
        </authorList>
    </citation>
    <scope>NUCLEOTIDE SEQUENCE [LARGE SCALE GENOMIC DNA]</scope>
    <source>
        <strain evidence="1 2">C454</strain>
    </source>
</reference>
<proteinExistence type="predicted"/>
<accession>H3SNW2</accession>
<dbReference type="EMBL" id="AHKH01000172">
    <property type="protein sequence ID" value="EHQ59207.1"/>
    <property type="molecule type" value="Genomic_DNA"/>
</dbReference>
<keyword evidence="2" id="KW-1185">Reference proteome</keyword>
<dbReference type="Proteomes" id="UP000003900">
    <property type="component" value="Unassembled WGS sequence"/>
</dbReference>
<sequence>MNDEGCLGNRFVLYKVDPIELAVLLAAFYRLCRSEVVGFKPNAIDFKNKTITIQQ</sequence>
<protein>
    <submittedName>
        <fullName evidence="1">Uncharacterized protein</fullName>
    </submittedName>
</protein>
<evidence type="ECO:0000313" key="2">
    <source>
        <dbReference type="Proteomes" id="UP000003900"/>
    </source>
</evidence>
<evidence type="ECO:0000313" key="1">
    <source>
        <dbReference type="EMBL" id="EHQ59207.1"/>
    </source>
</evidence>
<dbReference type="AlphaFoldDB" id="H3SNW2"/>